<dbReference type="Gene3D" id="1.10.3680.10">
    <property type="entry name" value="TerB-like"/>
    <property type="match status" value="1"/>
</dbReference>
<dbReference type="AlphaFoldDB" id="A0A844E2Q6"/>
<accession>A0A844E2Q6</accession>
<evidence type="ECO:0000313" key="2">
    <source>
        <dbReference type="Proteomes" id="UP000431304"/>
    </source>
</evidence>
<gene>
    <name evidence="1" type="ORF">GKE72_09510</name>
</gene>
<name>A0A844E2Q6_EUBRA</name>
<evidence type="ECO:0008006" key="3">
    <source>
        <dbReference type="Google" id="ProtNLM"/>
    </source>
</evidence>
<comment type="caution">
    <text evidence="1">The sequence shown here is derived from an EMBL/GenBank/DDBJ whole genome shotgun (WGS) entry which is preliminary data.</text>
</comment>
<dbReference type="RefSeq" id="WP_154314695.1">
    <property type="nucleotide sequence ID" value="NZ_JAQDGV010000001.1"/>
</dbReference>
<protein>
    <recommendedName>
        <fullName evidence="3">Co-chaperone DjlA N-terminal domain-containing protein</fullName>
    </recommendedName>
</protein>
<dbReference type="InterPro" id="IPR029024">
    <property type="entry name" value="TerB-like"/>
</dbReference>
<proteinExistence type="predicted"/>
<organism evidence="1 2">
    <name type="scientific">Eubacterium ramulus</name>
    <dbReference type="NCBI Taxonomy" id="39490"/>
    <lineage>
        <taxon>Bacteria</taxon>
        <taxon>Bacillati</taxon>
        <taxon>Bacillota</taxon>
        <taxon>Clostridia</taxon>
        <taxon>Eubacteriales</taxon>
        <taxon>Eubacteriaceae</taxon>
        <taxon>Eubacterium</taxon>
    </lineage>
</organism>
<evidence type="ECO:0000313" key="1">
    <source>
        <dbReference type="EMBL" id="MSD16296.1"/>
    </source>
</evidence>
<dbReference type="EMBL" id="WKRA01000014">
    <property type="protein sequence ID" value="MSD16296.1"/>
    <property type="molecule type" value="Genomic_DNA"/>
</dbReference>
<sequence length="132" mass="15108">MFLNNLNNKQKKLFIQLAIKAAEANGIVELEEKNMLKSFAIEMNIPPVYNTENNLETILNELVSISSEQELKIILFEILGIVVSDGVFDDDEKNIVKNIVERCKLDTNIVDEMLNALYEYINVYKKIVSIVL</sequence>
<reference evidence="1 2" key="1">
    <citation type="journal article" date="2019" name="Nat. Med.">
        <title>A library of human gut bacterial isolates paired with longitudinal multiomics data enables mechanistic microbiome research.</title>
        <authorList>
            <person name="Poyet M."/>
            <person name="Groussin M."/>
            <person name="Gibbons S.M."/>
            <person name="Avila-Pacheco J."/>
            <person name="Jiang X."/>
            <person name="Kearney S.M."/>
            <person name="Perrotta A.R."/>
            <person name="Berdy B."/>
            <person name="Zhao S."/>
            <person name="Lieberman T.D."/>
            <person name="Swanson P.K."/>
            <person name="Smith M."/>
            <person name="Roesemann S."/>
            <person name="Alexander J.E."/>
            <person name="Rich S.A."/>
            <person name="Livny J."/>
            <person name="Vlamakis H."/>
            <person name="Clish C."/>
            <person name="Bullock K."/>
            <person name="Deik A."/>
            <person name="Scott J."/>
            <person name="Pierce K.A."/>
            <person name="Xavier R.J."/>
            <person name="Alm E.J."/>
        </authorList>
    </citation>
    <scope>NUCLEOTIDE SEQUENCE [LARGE SCALE GENOMIC DNA]</scope>
    <source>
        <strain evidence="1 2">BIOML-A3</strain>
    </source>
</reference>
<dbReference type="SUPFAM" id="SSF158682">
    <property type="entry name" value="TerB-like"/>
    <property type="match status" value="1"/>
</dbReference>
<dbReference type="Proteomes" id="UP000431304">
    <property type="component" value="Unassembled WGS sequence"/>
</dbReference>